<sequence>MWNTKNSLLAGVTALGMLGGTAANAALLDFDSVPVGAYASHTEEGFQVTNTLGDWRGSGFGNPSPSIYATTPSASVEVVAVDGGLFTLDSLDLTANNLGSTFEIFGEAGSDLAFFFGGALNLDDAQTTWDTILNPFASVAIEKLIISFGVAGTSVNIDNINVQSLASVPAPATLLLLAAALVGMGAARRKLV</sequence>
<feature type="transmembrane region" description="Helical" evidence="1">
    <location>
        <begin position="168"/>
        <end position="187"/>
    </location>
</feature>
<keyword evidence="1" id="KW-0472">Membrane</keyword>
<organism evidence="4 5">
    <name type="scientific">Corallincola luteus</name>
    <dbReference type="NCBI Taxonomy" id="1775177"/>
    <lineage>
        <taxon>Bacteria</taxon>
        <taxon>Pseudomonadati</taxon>
        <taxon>Pseudomonadota</taxon>
        <taxon>Gammaproteobacteria</taxon>
        <taxon>Alteromonadales</taxon>
        <taxon>Psychromonadaceae</taxon>
        <taxon>Corallincola</taxon>
    </lineage>
</organism>
<keyword evidence="2" id="KW-0732">Signal</keyword>
<keyword evidence="5" id="KW-1185">Reference proteome</keyword>
<dbReference type="Pfam" id="PF07589">
    <property type="entry name" value="PEP-CTERM"/>
    <property type="match status" value="1"/>
</dbReference>
<gene>
    <name evidence="4" type="ORF">EZV61_15480</name>
</gene>
<feature type="signal peptide" evidence="2">
    <location>
        <begin position="1"/>
        <end position="25"/>
    </location>
</feature>
<reference evidence="4 5" key="1">
    <citation type="submission" date="2019-02" db="EMBL/GenBank/DDBJ databases">
        <title>Corallincola luteus sp. nov., a marine bacterium isolated from surface sediment of Bohai Sea in China.</title>
        <authorList>
            <person name="Ren Q."/>
        </authorList>
    </citation>
    <scope>NUCLEOTIDE SEQUENCE [LARGE SCALE GENOMIC DNA]</scope>
    <source>
        <strain evidence="4 5">DASS28</strain>
    </source>
</reference>
<dbReference type="EMBL" id="SJXE01000009">
    <property type="protein sequence ID" value="TCI01978.1"/>
    <property type="molecule type" value="Genomic_DNA"/>
</dbReference>
<feature type="domain" description="Ice-binding protein C-terminal" evidence="3">
    <location>
        <begin position="167"/>
        <end position="189"/>
    </location>
</feature>
<keyword evidence="1" id="KW-1133">Transmembrane helix</keyword>
<evidence type="ECO:0000259" key="3">
    <source>
        <dbReference type="Pfam" id="PF07589"/>
    </source>
</evidence>
<dbReference type="InterPro" id="IPR013424">
    <property type="entry name" value="Ice-binding_C"/>
</dbReference>
<keyword evidence="1" id="KW-0812">Transmembrane</keyword>
<dbReference type="Proteomes" id="UP000292554">
    <property type="component" value="Unassembled WGS sequence"/>
</dbReference>
<evidence type="ECO:0000256" key="1">
    <source>
        <dbReference type="SAM" id="Phobius"/>
    </source>
</evidence>
<accession>A0ABY2AKK9</accession>
<proteinExistence type="predicted"/>
<name>A0ABY2AKK9_9GAMM</name>
<comment type="caution">
    <text evidence="4">The sequence shown here is derived from an EMBL/GenBank/DDBJ whole genome shotgun (WGS) entry which is preliminary data.</text>
</comment>
<protein>
    <submittedName>
        <fullName evidence="4">PEP-CTERM sorting domain-containing protein</fullName>
    </submittedName>
</protein>
<evidence type="ECO:0000256" key="2">
    <source>
        <dbReference type="SAM" id="SignalP"/>
    </source>
</evidence>
<feature type="chain" id="PRO_5045227664" evidence="2">
    <location>
        <begin position="26"/>
        <end position="192"/>
    </location>
</feature>
<evidence type="ECO:0000313" key="4">
    <source>
        <dbReference type="EMBL" id="TCI01978.1"/>
    </source>
</evidence>
<dbReference type="RefSeq" id="WP_131416776.1">
    <property type="nucleotide sequence ID" value="NZ_SJXE01000009.1"/>
</dbReference>
<evidence type="ECO:0000313" key="5">
    <source>
        <dbReference type="Proteomes" id="UP000292554"/>
    </source>
</evidence>
<dbReference type="NCBIfam" id="TIGR02595">
    <property type="entry name" value="PEP_CTERM"/>
    <property type="match status" value="1"/>
</dbReference>